<dbReference type="Proteomes" id="UP000611762">
    <property type="component" value="Unassembled WGS sequence"/>
</dbReference>
<reference evidence="2" key="1">
    <citation type="submission" date="2020-08" db="EMBL/GenBank/DDBJ databases">
        <title>Genome public.</title>
        <authorList>
            <person name="Liu C."/>
            <person name="Sun Q."/>
        </authorList>
    </citation>
    <scope>NUCLEOTIDE SEQUENCE</scope>
    <source>
        <strain evidence="2">H8</strain>
    </source>
</reference>
<dbReference type="CDD" id="cd00090">
    <property type="entry name" value="HTH_ARSR"/>
    <property type="match status" value="1"/>
</dbReference>
<comment type="caution">
    <text evidence="2">The sequence shown here is derived from an EMBL/GenBank/DDBJ whole genome shotgun (WGS) entry which is preliminary data.</text>
</comment>
<dbReference type="InterPro" id="IPR011991">
    <property type="entry name" value="ArsR-like_HTH"/>
</dbReference>
<dbReference type="AlphaFoldDB" id="A0A926DM20"/>
<dbReference type="InterPro" id="IPR036388">
    <property type="entry name" value="WH-like_DNA-bd_sf"/>
</dbReference>
<proteinExistence type="predicted"/>
<dbReference type="Pfam" id="PF04492">
    <property type="entry name" value="Phage_rep_O"/>
    <property type="match status" value="1"/>
</dbReference>
<sequence length="192" mass="21529">MASPQKENGFTPISNEILEAVAGASLNGTQLRILLLLWRNSYGYHSKECALPLSYLAKMLRGNKSTISRQMRRLEELGLVSAVLPGPDGGGRAPKRYRFNKNYDSWKSGAGPVHWNTQGEPLGPQGVGPRANGGCAWGRTYKDRKITKYNEGTKGNKAVFRSRYDYDDIERKTFLSVTKRLREGEMELETDE</sequence>
<evidence type="ECO:0000259" key="1">
    <source>
        <dbReference type="Pfam" id="PF04492"/>
    </source>
</evidence>
<protein>
    <submittedName>
        <fullName evidence="2">Replication protein</fullName>
    </submittedName>
</protein>
<dbReference type="SUPFAM" id="SSF46785">
    <property type="entry name" value="Winged helix' DNA-binding domain"/>
    <property type="match status" value="1"/>
</dbReference>
<dbReference type="InterPro" id="IPR006497">
    <property type="entry name" value="Phage_lambda_VrpO_N"/>
</dbReference>
<accession>A0A926DM20</accession>
<organism evidence="2 3">
    <name type="scientific">Congzhengia minquanensis</name>
    <dbReference type="NCBI Taxonomy" id="2763657"/>
    <lineage>
        <taxon>Bacteria</taxon>
        <taxon>Bacillati</taxon>
        <taxon>Bacillota</taxon>
        <taxon>Clostridia</taxon>
        <taxon>Eubacteriales</taxon>
        <taxon>Oscillospiraceae</taxon>
        <taxon>Congzhengia</taxon>
    </lineage>
</organism>
<dbReference type="InterPro" id="IPR036390">
    <property type="entry name" value="WH_DNA-bd_sf"/>
</dbReference>
<dbReference type="EMBL" id="JACRSU010000001">
    <property type="protein sequence ID" value="MBC8540202.1"/>
    <property type="molecule type" value="Genomic_DNA"/>
</dbReference>
<name>A0A926DM20_9FIRM</name>
<keyword evidence="3" id="KW-1185">Reference proteome</keyword>
<dbReference type="GO" id="GO:0006260">
    <property type="term" value="P:DNA replication"/>
    <property type="evidence" value="ECO:0007669"/>
    <property type="project" value="InterPro"/>
</dbReference>
<dbReference type="RefSeq" id="WP_249311316.1">
    <property type="nucleotide sequence ID" value="NZ_JACRSU010000001.1"/>
</dbReference>
<evidence type="ECO:0000313" key="2">
    <source>
        <dbReference type="EMBL" id="MBC8540202.1"/>
    </source>
</evidence>
<evidence type="ECO:0000313" key="3">
    <source>
        <dbReference type="Proteomes" id="UP000611762"/>
    </source>
</evidence>
<feature type="domain" description="Bacteriophage lambda Replication protein O N-terminal" evidence="1">
    <location>
        <begin position="6"/>
        <end position="106"/>
    </location>
</feature>
<dbReference type="Gene3D" id="1.10.10.10">
    <property type="entry name" value="Winged helix-like DNA-binding domain superfamily/Winged helix DNA-binding domain"/>
    <property type="match status" value="1"/>
</dbReference>
<gene>
    <name evidence="2" type="ORF">H8698_04340</name>
</gene>